<dbReference type="Proteomes" id="UP000541185">
    <property type="component" value="Unassembled WGS sequence"/>
</dbReference>
<evidence type="ECO:0000313" key="3">
    <source>
        <dbReference type="EMBL" id="NML46384.1"/>
    </source>
</evidence>
<dbReference type="Pfam" id="PF00072">
    <property type="entry name" value="Response_reg"/>
    <property type="match status" value="1"/>
</dbReference>
<sequence length="134" mass="14726">MKRETALELRVFLVEDIVRMRGLLGDLFTSMGGFRIVAHSTTEAEANLWLEDNRGQWDLAIVDLVLDQGAGMNVIRRCKADPNGGRIVVFSSYASPGVRQHCLDLGADAVFDKSETEGFIAWLSDLGARENSGP</sequence>
<dbReference type="PROSITE" id="PS50110">
    <property type="entry name" value="RESPONSE_REGULATORY"/>
    <property type="match status" value="1"/>
</dbReference>
<accession>A0A848H792</accession>
<dbReference type="SUPFAM" id="SSF52172">
    <property type="entry name" value="CheY-like"/>
    <property type="match status" value="1"/>
</dbReference>
<feature type="modified residue" description="4-aspartylphosphate" evidence="1">
    <location>
        <position position="63"/>
    </location>
</feature>
<proteinExistence type="predicted"/>
<dbReference type="RefSeq" id="WP_169420652.1">
    <property type="nucleotide sequence ID" value="NZ_JABBFX010000002.1"/>
</dbReference>
<protein>
    <submittedName>
        <fullName evidence="3">Response regulator</fullName>
    </submittedName>
</protein>
<dbReference type="Gene3D" id="3.40.50.2300">
    <property type="match status" value="1"/>
</dbReference>
<dbReference type="GO" id="GO:0000160">
    <property type="term" value="P:phosphorelay signal transduction system"/>
    <property type="evidence" value="ECO:0007669"/>
    <property type="project" value="InterPro"/>
</dbReference>
<dbReference type="InterPro" id="IPR001789">
    <property type="entry name" value="Sig_transdc_resp-reg_receiver"/>
</dbReference>
<dbReference type="AlphaFoldDB" id="A0A848H792"/>
<name>A0A848H792_9BURK</name>
<keyword evidence="1" id="KW-0597">Phosphoprotein</keyword>
<dbReference type="SMART" id="SM00448">
    <property type="entry name" value="REC"/>
    <property type="match status" value="1"/>
</dbReference>
<dbReference type="EMBL" id="JABBFX010000002">
    <property type="protein sequence ID" value="NML46384.1"/>
    <property type="molecule type" value="Genomic_DNA"/>
</dbReference>
<evidence type="ECO:0000256" key="1">
    <source>
        <dbReference type="PROSITE-ProRule" id="PRU00169"/>
    </source>
</evidence>
<keyword evidence="4" id="KW-1185">Reference proteome</keyword>
<organism evidence="3 4">
    <name type="scientific">Ramlibacter agri</name>
    <dbReference type="NCBI Taxonomy" id="2728837"/>
    <lineage>
        <taxon>Bacteria</taxon>
        <taxon>Pseudomonadati</taxon>
        <taxon>Pseudomonadota</taxon>
        <taxon>Betaproteobacteria</taxon>
        <taxon>Burkholderiales</taxon>
        <taxon>Comamonadaceae</taxon>
        <taxon>Ramlibacter</taxon>
    </lineage>
</organism>
<evidence type="ECO:0000313" key="4">
    <source>
        <dbReference type="Proteomes" id="UP000541185"/>
    </source>
</evidence>
<evidence type="ECO:0000259" key="2">
    <source>
        <dbReference type="PROSITE" id="PS50110"/>
    </source>
</evidence>
<dbReference type="InterPro" id="IPR011006">
    <property type="entry name" value="CheY-like_superfamily"/>
</dbReference>
<gene>
    <name evidence="3" type="ORF">HHL11_21730</name>
</gene>
<feature type="domain" description="Response regulatory" evidence="2">
    <location>
        <begin position="10"/>
        <end position="128"/>
    </location>
</feature>
<comment type="caution">
    <text evidence="3">The sequence shown here is derived from an EMBL/GenBank/DDBJ whole genome shotgun (WGS) entry which is preliminary data.</text>
</comment>
<reference evidence="3 4" key="1">
    <citation type="submission" date="2020-04" db="EMBL/GenBank/DDBJ databases">
        <title>Ramlibacter sp. G-1-2-2 isolated from soil.</title>
        <authorList>
            <person name="Dahal R.H."/>
        </authorList>
    </citation>
    <scope>NUCLEOTIDE SEQUENCE [LARGE SCALE GENOMIC DNA]</scope>
    <source>
        <strain evidence="3 4">G-1-2-2</strain>
    </source>
</reference>